<keyword evidence="5 10" id="KW-0556">Organic radical</keyword>
<dbReference type="Pfam" id="PF02901">
    <property type="entry name" value="PFL-like"/>
    <property type="match status" value="1"/>
</dbReference>
<dbReference type="GO" id="GO:0005829">
    <property type="term" value="C:cytosol"/>
    <property type="evidence" value="ECO:0007669"/>
    <property type="project" value="TreeGrafter"/>
</dbReference>
<dbReference type="CDD" id="cd01678">
    <property type="entry name" value="PFL1"/>
    <property type="match status" value="1"/>
</dbReference>
<evidence type="ECO:0000256" key="7">
    <source>
        <dbReference type="ARBA" id="ARBA00023315"/>
    </source>
</evidence>
<comment type="pathway">
    <text evidence="12">Fermentation; pyruvate fermentation; formate from pyruvate: step 1/1.</text>
</comment>
<evidence type="ECO:0000256" key="5">
    <source>
        <dbReference type="ARBA" id="ARBA00022818"/>
    </source>
</evidence>
<evidence type="ECO:0000259" key="13">
    <source>
        <dbReference type="PROSITE" id="PS51149"/>
    </source>
</evidence>
<dbReference type="SUPFAM" id="SSF51998">
    <property type="entry name" value="PFL-like glycyl radical enzymes"/>
    <property type="match status" value="1"/>
</dbReference>
<evidence type="ECO:0000313" key="15">
    <source>
        <dbReference type="EMBL" id="CAO97194.1"/>
    </source>
</evidence>
<comment type="subcellular location">
    <subcellularLocation>
        <location evidence="1 12">Cytoplasm</location>
    </subcellularLocation>
</comment>
<feature type="active site" description="Cysteine radical intermediate" evidence="9">
    <location>
        <position position="454"/>
    </location>
</feature>
<feature type="domain" description="PFL" evidence="14">
    <location>
        <begin position="37"/>
        <end position="659"/>
    </location>
</feature>
<organism evidence="15 16">
    <name type="scientific">Erwinia tasmaniensis (strain DSM 17950 / CFBP 7177 / CIP 109463 / NCPPB 4357 / Et1/99)</name>
    <dbReference type="NCBI Taxonomy" id="465817"/>
    <lineage>
        <taxon>Bacteria</taxon>
        <taxon>Pseudomonadati</taxon>
        <taxon>Pseudomonadota</taxon>
        <taxon>Gammaproteobacteria</taxon>
        <taxon>Enterobacterales</taxon>
        <taxon>Erwiniaceae</taxon>
        <taxon>Erwinia</taxon>
    </lineage>
</organism>
<evidence type="ECO:0000256" key="11">
    <source>
        <dbReference type="PROSITE-ProRule" id="PRU00493"/>
    </source>
</evidence>
<dbReference type="PANTHER" id="PTHR30191:SF0">
    <property type="entry name" value="FORMATE ACETYLTRANSFERASE 1"/>
    <property type="match status" value="1"/>
</dbReference>
<dbReference type="EC" id="2.3.1.54" evidence="12"/>
<dbReference type="Gene3D" id="3.20.70.20">
    <property type="match status" value="1"/>
</dbReference>
<evidence type="ECO:0000259" key="14">
    <source>
        <dbReference type="PROSITE" id="PS51554"/>
    </source>
</evidence>
<feature type="domain" description="Glycine radical" evidence="13">
    <location>
        <begin position="666"/>
        <end position="794"/>
    </location>
</feature>
<comment type="catalytic activity">
    <reaction evidence="8 12">
        <text>formate + acetyl-CoA = pyruvate + CoA</text>
        <dbReference type="Rhea" id="RHEA:11844"/>
        <dbReference type="ChEBI" id="CHEBI:15361"/>
        <dbReference type="ChEBI" id="CHEBI:15740"/>
        <dbReference type="ChEBI" id="CHEBI:57287"/>
        <dbReference type="ChEBI" id="CHEBI:57288"/>
        <dbReference type="EC" id="2.3.1.54"/>
    </reaction>
</comment>
<dbReference type="AlphaFoldDB" id="B2VC83"/>
<keyword evidence="7 12" id="KW-0012">Acyltransferase</keyword>
<dbReference type="GO" id="GO:0006006">
    <property type="term" value="P:glucose metabolic process"/>
    <property type="evidence" value="ECO:0007669"/>
    <property type="project" value="UniProtKB-UniRule"/>
</dbReference>
<evidence type="ECO:0000256" key="2">
    <source>
        <dbReference type="ARBA" id="ARBA00008375"/>
    </source>
</evidence>
<evidence type="ECO:0000256" key="8">
    <source>
        <dbReference type="ARBA" id="ARBA00049029"/>
    </source>
</evidence>
<name>B2VC83_ERWT9</name>
<sequence>MAIAANSLHWILSSPDTAVRREDTTDFTLKGRFLMTDLNQKMAAAWEDFTPGEWQNSVNVRDFIQTNYTPYDGDEAFLTGASEATTSLWDKVMEGIKLENRTHAPVDFDTDLASTITSHEAGYINRELEKIVGLQTDAPLKRALIPFGGIKMVEGSCKVYGRELDPSLKKVFSEYRKTHNQGVFDVYTPDILRCRKSGVLTGLPDAYGRGRIIGDYRRVALYGIDMLMKDKFAQFTSLQNDLENGIDLEATIRLREEIADQHLALRQMKEMAAKYGCDISGPATTAQQAVQWTYFGYLAAVKSQNGAAMSFGRVSTFLDIYFERDLKAGTIDEREAQELIDHLVMKLRMVRFLRTPEYDELFSGDPIWATESLAGMGVDGRTLVTKSTFRFLNTLYTMGPSPEPNMTILWSEKLPQKFKQYAAKVSIDTSSLQYENDDLMRPDFNSDDYAIACCVSPMIIGKQMQFFGARANLAKTMLYAINGGVDEKLKMQVGPKEAPMMDDVLDYDKVMERMDHFMDWLAKQYVTALNIIHYMHDKYSYEAALMALHDRDVYRTMACGIAGLSVAADSLSAIKYARVSTIRDEDGLAVDFNIEGEYPQFGNNDARVDDIACDLVERFMKKIQKLQTYRNAVPTQSVLTITSNVVYGKKTGNTPDGRRAGAPFGPGANPMHGRDQKGAVASLTSVAKLPFAYAKDGISYTFSIVPNALGKNDDVRKANLAGLMDGYFHHEASIEGGQHLNVNVMNRDMLLEAMENPEKYPQLTIRVSGYAVRFNSLTKEQQQDVITRTFTQSL</sequence>
<evidence type="ECO:0000256" key="3">
    <source>
        <dbReference type="ARBA" id="ARBA00022490"/>
    </source>
</evidence>
<evidence type="ECO:0000256" key="9">
    <source>
        <dbReference type="PIRSR" id="PIRSR000379-1"/>
    </source>
</evidence>
<dbReference type="HOGENOM" id="CLU_023898_0_0_6"/>
<gene>
    <name evidence="15" type="primary">pflB</name>
    <name evidence="15" type="ordered locus">ETA_21480</name>
</gene>
<dbReference type="InterPro" id="IPR005949">
    <property type="entry name" value="Form_AcTrfase"/>
</dbReference>
<keyword evidence="3 12" id="KW-0963">Cytoplasm</keyword>
<dbReference type="InterPro" id="IPR004184">
    <property type="entry name" value="PFL_dom"/>
</dbReference>
<dbReference type="Proteomes" id="UP000001726">
    <property type="component" value="Chromosome"/>
</dbReference>
<proteinExistence type="inferred from homology"/>
<keyword evidence="6 12" id="KW-0119">Carbohydrate metabolism</keyword>
<evidence type="ECO:0000256" key="1">
    <source>
        <dbReference type="ARBA" id="ARBA00004496"/>
    </source>
</evidence>
<protein>
    <recommendedName>
        <fullName evidence="12">Formate acetyltransferase</fullName>
        <ecNumber evidence="12">2.3.1.54</ecNumber>
    </recommendedName>
    <alternativeName>
        <fullName evidence="12">Pyruvate formate-lyase</fullName>
    </alternativeName>
</protein>
<dbReference type="NCBIfam" id="TIGR01255">
    <property type="entry name" value="pyr_form_ly_1"/>
    <property type="match status" value="1"/>
</dbReference>
<dbReference type="Pfam" id="PF01228">
    <property type="entry name" value="Gly_radical"/>
    <property type="match status" value="1"/>
</dbReference>
<accession>B2VC83</accession>
<dbReference type="PROSITE" id="PS51149">
    <property type="entry name" value="GLY_RADICAL_2"/>
    <property type="match status" value="1"/>
</dbReference>
<dbReference type="PIRSF" id="PIRSF000379">
    <property type="entry name" value="For_Ac_trans_1"/>
    <property type="match status" value="1"/>
</dbReference>
<dbReference type="PANTHER" id="PTHR30191">
    <property type="entry name" value="FORMATE ACETYLTRANSFERASE"/>
    <property type="match status" value="1"/>
</dbReference>
<dbReference type="EMBL" id="CU468135">
    <property type="protein sequence ID" value="CAO97194.1"/>
    <property type="molecule type" value="Genomic_DNA"/>
</dbReference>
<keyword evidence="4 12" id="KW-0808">Transferase</keyword>
<feature type="modified residue" description="Glycine radical" evidence="10 11">
    <location>
        <position position="769"/>
    </location>
</feature>
<dbReference type="PROSITE" id="PS00850">
    <property type="entry name" value="GLY_RADICAL_1"/>
    <property type="match status" value="1"/>
</dbReference>
<evidence type="ECO:0000313" key="16">
    <source>
        <dbReference type="Proteomes" id="UP000001726"/>
    </source>
</evidence>
<dbReference type="InterPro" id="IPR050244">
    <property type="entry name" value="Auton_GlycylRad_Cofactor"/>
</dbReference>
<dbReference type="InterPro" id="IPR001150">
    <property type="entry name" value="Gly_radical"/>
</dbReference>
<dbReference type="FunFam" id="3.20.70.20:FF:000003">
    <property type="entry name" value="Formate acetyltransferase"/>
    <property type="match status" value="1"/>
</dbReference>
<dbReference type="PROSITE" id="PS51554">
    <property type="entry name" value="PFL"/>
    <property type="match status" value="1"/>
</dbReference>
<evidence type="ECO:0000256" key="4">
    <source>
        <dbReference type="ARBA" id="ARBA00022679"/>
    </source>
</evidence>
<evidence type="ECO:0000256" key="12">
    <source>
        <dbReference type="RuleBase" id="RU368075"/>
    </source>
</evidence>
<keyword evidence="12" id="KW-0313">Glucose metabolism</keyword>
<evidence type="ECO:0000256" key="10">
    <source>
        <dbReference type="PIRSR" id="PIRSR000379-2"/>
    </source>
</evidence>
<dbReference type="GO" id="GO:0008861">
    <property type="term" value="F:formate C-acetyltransferase activity"/>
    <property type="evidence" value="ECO:0007669"/>
    <property type="project" value="UniProtKB-UniRule"/>
</dbReference>
<feature type="active site" description="S-acetylcysteine intermediate" evidence="9">
    <location>
        <position position="453"/>
    </location>
</feature>
<reference evidence="15 16" key="1">
    <citation type="journal article" date="2008" name="Environ. Microbiol.">
        <title>The genome of Erwinia tasmaniensis strain Et1/99, a non-pathogenic bacterium in the genus Erwinia.</title>
        <authorList>
            <person name="Kube M."/>
            <person name="Migdoll A.M."/>
            <person name="Mueller I."/>
            <person name="Kuhl H."/>
            <person name="Beck A."/>
            <person name="Reinhardt R."/>
            <person name="Geider K."/>
        </authorList>
    </citation>
    <scope>NUCLEOTIDE SEQUENCE [LARGE SCALE GENOMIC DNA]</scope>
    <source>
        <strain evidence="16">DSM 17950 / CFBP 7177 / CIP 109463 / NCPPB 4357 / Et1/99</strain>
    </source>
</reference>
<comment type="similarity">
    <text evidence="2 12">Belongs to the glycyl radical enzyme (GRE) family. PFL subfamily.</text>
</comment>
<dbReference type="KEGG" id="eta:ETA_21480"/>
<comment type="subunit">
    <text evidence="12">Homodimer.</text>
</comment>
<dbReference type="STRING" id="465817.ETA_21480"/>
<keyword evidence="16" id="KW-1185">Reference proteome</keyword>
<dbReference type="InterPro" id="IPR019777">
    <property type="entry name" value="Form_AcTrfase_GR_CS"/>
</dbReference>
<dbReference type="eggNOG" id="COG1882">
    <property type="taxonomic scope" value="Bacteria"/>
</dbReference>
<evidence type="ECO:0000256" key="6">
    <source>
        <dbReference type="ARBA" id="ARBA00023277"/>
    </source>
</evidence>
<dbReference type="UniPathway" id="UPA00920">
    <property type="reaction ID" value="UER00891"/>
</dbReference>